<dbReference type="InterPro" id="IPR034294">
    <property type="entry name" value="Aquaporin_transptr"/>
</dbReference>
<dbReference type="PANTHER" id="PTHR19139:SF199">
    <property type="entry name" value="MIP17260P"/>
    <property type="match status" value="1"/>
</dbReference>
<dbReference type="InterPro" id="IPR000425">
    <property type="entry name" value="MIP"/>
</dbReference>
<keyword evidence="5 8" id="KW-0812">Transmembrane</keyword>
<evidence type="ECO:0000256" key="6">
    <source>
        <dbReference type="ARBA" id="ARBA00022989"/>
    </source>
</evidence>
<evidence type="ECO:0000256" key="4">
    <source>
        <dbReference type="ARBA" id="ARBA00022475"/>
    </source>
</evidence>
<gene>
    <name evidence="10" type="ORF">KP509_27G068900</name>
</gene>
<keyword evidence="6 9" id="KW-1133">Transmembrane helix</keyword>
<name>A0A8T2RH80_CERRI</name>
<evidence type="ECO:0000256" key="1">
    <source>
        <dbReference type="ARBA" id="ARBA00004651"/>
    </source>
</evidence>
<keyword evidence="3 8" id="KW-0813">Transport</keyword>
<evidence type="ECO:0000313" key="10">
    <source>
        <dbReference type="EMBL" id="KAH7295862.1"/>
    </source>
</evidence>
<dbReference type="EMBL" id="CM035432">
    <property type="protein sequence ID" value="KAH7295862.1"/>
    <property type="molecule type" value="Genomic_DNA"/>
</dbReference>
<dbReference type="PANTHER" id="PTHR19139">
    <property type="entry name" value="AQUAPORIN TRANSPORTER"/>
    <property type="match status" value="1"/>
</dbReference>
<comment type="caution">
    <text evidence="10">The sequence shown here is derived from an EMBL/GenBank/DDBJ whole genome shotgun (WGS) entry which is preliminary data.</text>
</comment>
<sequence>MLFVYLGCGSVVATGMLSLGMSASRLIAIALAHGLAIAFLAGATGAISGGHLNPAVTLGFVVAGKETLLRAGLYIAAQLLGGVIGAALLKDATPKFWEGALGSHNISHGVYPSQALLMEIMLTFTLIFVIFGVAVDRRGPGVIAPIPIGFAVLVDHLVGVPYTGASMNPARSFGPAFVSGAWSNNFWIYWFGPCIGATLASALYRYVFLEPVTVLPTLAPMSSSTNNKQPNAVGK</sequence>
<feature type="transmembrane region" description="Helical" evidence="9">
    <location>
        <begin position="186"/>
        <end position="207"/>
    </location>
</feature>
<dbReference type="InterPro" id="IPR023271">
    <property type="entry name" value="Aquaporin-like"/>
</dbReference>
<dbReference type="NCBIfam" id="TIGR00861">
    <property type="entry name" value="MIP"/>
    <property type="match status" value="1"/>
</dbReference>
<evidence type="ECO:0008006" key="12">
    <source>
        <dbReference type="Google" id="ProtNLM"/>
    </source>
</evidence>
<evidence type="ECO:0000256" key="2">
    <source>
        <dbReference type="ARBA" id="ARBA00006175"/>
    </source>
</evidence>
<dbReference type="GO" id="GO:0005886">
    <property type="term" value="C:plasma membrane"/>
    <property type="evidence" value="ECO:0007669"/>
    <property type="project" value="UniProtKB-SubCell"/>
</dbReference>
<protein>
    <recommendedName>
        <fullName evidence="12">Aquaporin</fullName>
    </recommendedName>
</protein>
<dbReference type="AlphaFoldDB" id="A0A8T2RH80"/>
<dbReference type="Gene3D" id="1.20.1080.10">
    <property type="entry name" value="Glycerol uptake facilitator protein"/>
    <property type="match status" value="1"/>
</dbReference>
<comment type="subcellular location">
    <subcellularLocation>
        <location evidence="1">Cell membrane</location>
        <topology evidence="1">Multi-pass membrane protein</topology>
    </subcellularLocation>
</comment>
<dbReference type="OrthoDB" id="3222at2759"/>
<evidence type="ECO:0000256" key="8">
    <source>
        <dbReference type="RuleBase" id="RU000477"/>
    </source>
</evidence>
<evidence type="ECO:0000256" key="7">
    <source>
        <dbReference type="ARBA" id="ARBA00023136"/>
    </source>
</evidence>
<reference evidence="10 11" key="1">
    <citation type="submission" date="2021-08" db="EMBL/GenBank/DDBJ databases">
        <title>WGS assembly of Ceratopteris richardii.</title>
        <authorList>
            <person name="Marchant D.B."/>
            <person name="Chen G."/>
            <person name="Jenkins J."/>
            <person name="Shu S."/>
            <person name="Leebens-Mack J."/>
            <person name="Grimwood J."/>
            <person name="Schmutz J."/>
            <person name="Soltis P."/>
            <person name="Soltis D."/>
            <person name="Chen Z.-H."/>
        </authorList>
    </citation>
    <scope>NUCLEOTIDE SEQUENCE [LARGE SCALE GENOMIC DNA]</scope>
    <source>
        <strain evidence="10">Whitten #5841</strain>
        <tissue evidence="10">Leaf</tissue>
    </source>
</reference>
<keyword evidence="4" id="KW-1003">Cell membrane</keyword>
<feature type="transmembrane region" description="Helical" evidence="9">
    <location>
        <begin position="116"/>
        <end position="135"/>
    </location>
</feature>
<feature type="transmembrane region" description="Helical" evidence="9">
    <location>
        <begin position="68"/>
        <end position="89"/>
    </location>
</feature>
<evidence type="ECO:0000256" key="5">
    <source>
        <dbReference type="ARBA" id="ARBA00022692"/>
    </source>
</evidence>
<dbReference type="SUPFAM" id="SSF81338">
    <property type="entry name" value="Aquaporin-like"/>
    <property type="match status" value="1"/>
</dbReference>
<evidence type="ECO:0000256" key="9">
    <source>
        <dbReference type="SAM" id="Phobius"/>
    </source>
</evidence>
<dbReference type="Proteomes" id="UP000825935">
    <property type="component" value="Chromosome 27"/>
</dbReference>
<evidence type="ECO:0000256" key="3">
    <source>
        <dbReference type="ARBA" id="ARBA00022448"/>
    </source>
</evidence>
<organism evidence="10 11">
    <name type="scientific">Ceratopteris richardii</name>
    <name type="common">Triangle waterfern</name>
    <dbReference type="NCBI Taxonomy" id="49495"/>
    <lineage>
        <taxon>Eukaryota</taxon>
        <taxon>Viridiplantae</taxon>
        <taxon>Streptophyta</taxon>
        <taxon>Embryophyta</taxon>
        <taxon>Tracheophyta</taxon>
        <taxon>Polypodiopsida</taxon>
        <taxon>Polypodiidae</taxon>
        <taxon>Polypodiales</taxon>
        <taxon>Pteridineae</taxon>
        <taxon>Pteridaceae</taxon>
        <taxon>Parkerioideae</taxon>
        <taxon>Ceratopteris</taxon>
    </lineage>
</organism>
<proteinExistence type="inferred from homology"/>
<dbReference type="Pfam" id="PF00230">
    <property type="entry name" value="MIP"/>
    <property type="match status" value="1"/>
</dbReference>
<evidence type="ECO:0000313" key="11">
    <source>
        <dbReference type="Proteomes" id="UP000825935"/>
    </source>
</evidence>
<accession>A0A8T2RH80</accession>
<feature type="transmembrane region" description="Helical" evidence="9">
    <location>
        <begin position="26"/>
        <end position="48"/>
    </location>
</feature>
<dbReference type="InterPro" id="IPR022357">
    <property type="entry name" value="MIP_CS"/>
</dbReference>
<dbReference type="PROSITE" id="PS00221">
    <property type="entry name" value="MIP"/>
    <property type="match status" value="1"/>
</dbReference>
<feature type="transmembrane region" description="Helical" evidence="9">
    <location>
        <begin position="141"/>
        <end position="165"/>
    </location>
</feature>
<keyword evidence="7 9" id="KW-0472">Membrane</keyword>
<keyword evidence="11" id="KW-1185">Reference proteome</keyword>
<dbReference type="CDD" id="cd00333">
    <property type="entry name" value="MIP"/>
    <property type="match status" value="1"/>
</dbReference>
<comment type="similarity">
    <text evidence="2 8">Belongs to the MIP/aquaporin (TC 1.A.8) family.</text>
</comment>
<dbReference type="GO" id="GO:0015250">
    <property type="term" value="F:water channel activity"/>
    <property type="evidence" value="ECO:0007669"/>
    <property type="project" value="TreeGrafter"/>
</dbReference>
<dbReference type="PRINTS" id="PR00783">
    <property type="entry name" value="MINTRINSICP"/>
</dbReference>